<dbReference type="Gene3D" id="1.20.120.530">
    <property type="entry name" value="GntR ligand-binding domain-like"/>
    <property type="match status" value="1"/>
</dbReference>
<evidence type="ECO:0000256" key="2">
    <source>
        <dbReference type="ARBA" id="ARBA00023125"/>
    </source>
</evidence>
<sequence length="266" mass="29123">MVARAKGGAEKVRVAEEASNGDRLYQRLARTIFDDLLAGRYAIGSRLPAERELCAEYGASRPAVREALIALEVQGYIDIRVGSGAYVRTLPGREDHPGFAITAFELTETRLAFEGEAAALAAKQITDEEIAKLEALLDDMTAENLRPKVTEDADRAFHMTIARATRNAGIVLTIEELWRLRSTSPACALLHDKARSAKIRPVVPEHRRIVEALKARDPQAARAAMRAHLAAVMDHLLFTTEEMALAEARRAAAGVRARFSANAIET</sequence>
<dbReference type="Pfam" id="PF07729">
    <property type="entry name" value="FCD"/>
    <property type="match status" value="1"/>
</dbReference>
<reference evidence="5 6" key="1">
    <citation type="submission" date="2022-04" db="EMBL/GenBank/DDBJ databases">
        <title>Genome sequence of soybean root-associated Caulobacter segnis RL271.</title>
        <authorList>
            <person name="Longley R."/>
            <person name="Bonito G."/>
            <person name="Trigodet F."/>
            <person name="Crosson S."/>
            <person name="Fiebig A."/>
        </authorList>
    </citation>
    <scope>NUCLEOTIDE SEQUENCE [LARGE SCALE GENOMIC DNA]</scope>
    <source>
        <strain evidence="5 6">RL271</strain>
    </source>
</reference>
<dbReference type="SUPFAM" id="SSF46785">
    <property type="entry name" value="Winged helix' DNA-binding domain"/>
    <property type="match status" value="1"/>
</dbReference>
<evidence type="ECO:0000256" key="3">
    <source>
        <dbReference type="ARBA" id="ARBA00023163"/>
    </source>
</evidence>
<dbReference type="PRINTS" id="PR00035">
    <property type="entry name" value="HTHGNTR"/>
</dbReference>
<evidence type="ECO:0000259" key="4">
    <source>
        <dbReference type="PROSITE" id="PS50949"/>
    </source>
</evidence>
<dbReference type="InterPro" id="IPR011711">
    <property type="entry name" value="GntR_C"/>
</dbReference>
<evidence type="ECO:0000313" key="5">
    <source>
        <dbReference type="EMBL" id="USQ95429.1"/>
    </source>
</evidence>
<keyword evidence="2" id="KW-0238">DNA-binding</keyword>
<dbReference type="PANTHER" id="PTHR43537:SF5">
    <property type="entry name" value="UXU OPERON TRANSCRIPTIONAL REGULATOR"/>
    <property type="match status" value="1"/>
</dbReference>
<dbReference type="InterPro" id="IPR036388">
    <property type="entry name" value="WH-like_DNA-bd_sf"/>
</dbReference>
<dbReference type="PROSITE" id="PS50949">
    <property type="entry name" value="HTH_GNTR"/>
    <property type="match status" value="1"/>
</dbReference>
<dbReference type="InterPro" id="IPR000524">
    <property type="entry name" value="Tscrpt_reg_HTH_GntR"/>
</dbReference>
<dbReference type="Proteomes" id="UP001057520">
    <property type="component" value="Chromosome"/>
</dbReference>
<dbReference type="SUPFAM" id="SSF48008">
    <property type="entry name" value="GntR ligand-binding domain-like"/>
    <property type="match status" value="1"/>
</dbReference>
<dbReference type="Pfam" id="PF00392">
    <property type="entry name" value="GntR"/>
    <property type="match status" value="1"/>
</dbReference>
<dbReference type="EMBL" id="CP096040">
    <property type="protein sequence ID" value="USQ95429.1"/>
    <property type="molecule type" value="Genomic_DNA"/>
</dbReference>
<dbReference type="SMART" id="SM00895">
    <property type="entry name" value="FCD"/>
    <property type="match status" value="1"/>
</dbReference>
<dbReference type="Gene3D" id="1.10.10.10">
    <property type="entry name" value="Winged helix-like DNA-binding domain superfamily/Winged helix DNA-binding domain"/>
    <property type="match status" value="1"/>
</dbReference>
<dbReference type="InterPro" id="IPR008920">
    <property type="entry name" value="TF_FadR/GntR_C"/>
</dbReference>
<organism evidence="5 6">
    <name type="scientific">Caulobacter segnis</name>
    <dbReference type="NCBI Taxonomy" id="88688"/>
    <lineage>
        <taxon>Bacteria</taxon>
        <taxon>Pseudomonadati</taxon>
        <taxon>Pseudomonadota</taxon>
        <taxon>Alphaproteobacteria</taxon>
        <taxon>Caulobacterales</taxon>
        <taxon>Caulobacteraceae</taxon>
        <taxon>Caulobacter</taxon>
    </lineage>
</organism>
<keyword evidence="6" id="KW-1185">Reference proteome</keyword>
<dbReference type="CDD" id="cd07377">
    <property type="entry name" value="WHTH_GntR"/>
    <property type="match status" value="1"/>
</dbReference>
<evidence type="ECO:0000313" key="6">
    <source>
        <dbReference type="Proteomes" id="UP001057520"/>
    </source>
</evidence>
<accession>A0ABY4ZTA0</accession>
<gene>
    <name evidence="5" type="ORF">MZV50_23245</name>
</gene>
<dbReference type="PANTHER" id="PTHR43537">
    <property type="entry name" value="TRANSCRIPTIONAL REGULATOR, GNTR FAMILY"/>
    <property type="match status" value="1"/>
</dbReference>
<proteinExistence type="predicted"/>
<protein>
    <submittedName>
        <fullName evidence="5">FadR family transcriptional regulator</fullName>
    </submittedName>
</protein>
<keyword evidence="3" id="KW-0804">Transcription</keyword>
<feature type="domain" description="HTH gntR-type" evidence="4">
    <location>
        <begin position="22"/>
        <end position="90"/>
    </location>
</feature>
<dbReference type="SMART" id="SM00345">
    <property type="entry name" value="HTH_GNTR"/>
    <property type="match status" value="1"/>
</dbReference>
<keyword evidence="1" id="KW-0805">Transcription regulation</keyword>
<name>A0ABY4ZTA0_9CAUL</name>
<evidence type="ECO:0000256" key="1">
    <source>
        <dbReference type="ARBA" id="ARBA00023015"/>
    </source>
</evidence>
<dbReference type="InterPro" id="IPR036390">
    <property type="entry name" value="WH_DNA-bd_sf"/>
</dbReference>